<protein>
    <submittedName>
        <fullName evidence="1">Uncharacterized protein</fullName>
    </submittedName>
</protein>
<dbReference type="EMBL" id="JARBHB010000014">
    <property type="protein sequence ID" value="KAJ8869340.1"/>
    <property type="molecule type" value="Genomic_DNA"/>
</dbReference>
<name>A0ABQ9GA97_9NEOP</name>
<sequence length="611" mass="66721">MFVPSPSKCTVFLIASVPLRTSGLQYARHCLLTNEMHCHFGVISQTRLGTAVAERLDCSPPTEDLVGGNRAGPCCWSEGFLGDLPFPHPGIPALIQSRLISPSSALKTSCSIVTVLTDVAQFSLFQVQSVGSPTPLTALCAVIAARRSDEHERDKNRSIDYSAVENAGIARLFTTAGEKLNSLLSPCARNERPLTPCPWEGFSRFGRCKSYLLSVTFLTSQRFSVKSRRCYEKKTSTIHSRRGSNALSAVQRTCYVNSEVGRQLRSRSEALRASGKLEATKCLRVRAHCVDTRAVAQSNCSCRKLPDNPASSSSRSSTTLLFCLTSISILSRALIASRLFSSFSRMKGREIPEKIRRLTASSGTIPTCENPVTRPGIEPGSPWLGASVLTAQPPVAPIFRKASEVLTLPWTACMRVLVSSNKSTTCCVLGDIDTNRSCQRRVEHSTGETSGKEDWVLDLQSVKCSYNTRPPVGLVRGIAILTCLLQGAVGAAVGARNMPADRCMVRRRRTMAHVPGHYHEPWATPCCRPSCRVIGDALMACHRGVHQHLPHLIHPETYPNLCVAGQFYILVLDDAAVLRVFSGFSVLTSLHPHRITTSLHSPADIQTMTYS</sequence>
<organism evidence="1 2">
    <name type="scientific">Dryococelus australis</name>
    <dbReference type="NCBI Taxonomy" id="614101"/>
    <lineage>
        <taxon>Eukaryota</taxon>
        <taxon>Metazoa</taxon>
        <taxon>Ecdysozoa</taxon>
        <taxon>Arthropoda</taxon>
        <taxon>Hexapoda</taxon>
        <taxon>Insecta</taxon>
        <taxon>Pterygota</taxon>
        <taxon>Neoptera</taxon>
        <taxon>Polyneoptera</taxon>
        <taxon>Phasmatodea</taxon>
        <taxon>Verophasmatodea</taxon>
        <taxon>Anareolatae</taxon>
        <taxon>Phasmatidae</taxon>
        <taxon>Eurycanthinae</taxon>
        <taxon>Dryococelus</taxon>
    </lineage>
</organism>
<proteinExistence type="predicted"/>
<gene>
    <name evidence="1" type="ORF">PR048_030915</name>
</gene>
<evidence type="ECO:0000313" key="1">
    <source>
        <dbReference type="EMBL" id="KAJ8869340.1"/>
    </source>
</evidence>
<reference evidence="1 2" key="1">
    <citation type="submission" date="2023-02" db="EMBL/GenBank/DDBJ databases">
        <title>LHISI_Scaffold_Assembly.</title>
        <authorList>
            <person name="Stuart O.P."/>
            <person name="Cleave R."/>
            <person name="Magrath M.J.L."/>
            <person name="Mikheyev A.S."/>
        </authorList>
    </citation>
    <scope>NUCLEOTIDE SEQUENCE [LARGE SCALE GENOMIC DNA]</scope>
    <source>
        <strain evidence="1">Daus_M_001</strain>
        <tissue evidence="1">Leg muscle</tissue>
    </source>
</reference>
<evidence type="ECO:0000313" key="2">
    <source>
        <dbReference type="Proteomes" id="UP001159363"/>
    </source>
</evidence>
<dbReference type="Proteomes" id="UP001159363">
    <property type="component" value="Chromosome 13"/>
</dbReference>
<keyword evidence="2" id="KW-1185">Reference proteome</keyword>
<accession>A0ABQ9GA97</accession>
<comment type="caution">
    <text evidence="1">The sequence shown here is derived from an EMBL/GenBank/DDBJ whole genome shotgun (WGS) entry which is preliminary data.</text>
</comment>